<proteinExistence type="predicted"/>
<sequence>MWDVSVDSTIAQAHQHAAGVRRAPEAQSVPPGEVEIEPADHALQRSRDGWTTRTHLAYLAAAAPDHLGRGVSVVVQVQPTSEIPAAPGTGGVPREQPQGTVELSELWCEPVGATPDSAQQESATGASPNYVRHNARPLDGTFLTPD</sequence>
<comment type="caution">
    <text evidence="2">The sequence shown here is derived from an EMBL/GenBank/DDBJ whole genome shotgun (WGS) entry which is preliminary data.</text>
</comment>
<dbReference type="AlphaFoldDB" id="X0QFB5"/>
<feature type="region of interest" description="Disordered" evidence="1">
    <location>
        <begin position="112"/>
        <end position="146"/>
    </location>
</feature>
<reference evidence="2 3" key="1">
    <citation type="submission" date="2014-02" db="EMBL/GenBank/DDBJ databases">
        <title>Whole genome shotgun sequence of Rhodococcus wratislaviensis NBRC 100605.</title>
        <authorList>
            <person name="Hosoyama A."/>
            <person name="Tsuchikane K."/>
            <person name="Yoshida I."/>
            <person name="Ohji S."/>
            <person name="Ichikawa N."/>
            <person name="Yamazoe A."/>
            <person name="Fujita N."/>
        </authorList>
    </citation>
    <scope>NUCLEOTIDE SEQUENCE [LARGE SCALE GENOMIC DNA]</scope>
    <source>
        <strain evidence="2 3">NBRC 100605</strain>
    </source>
</reference>
<evidence type="ECO:0000256" key="1">
    <source>
        <dbReference type="SAM" id="MobiDB-lite"/>
    </source>
</evidence>
<protein>
    <submittedName>
        <fullName evidence="2">Uncharacterized protein</fullName>
    </submittedName>
</protein>
<name>X0QFB5_RHOWR</name>
<accession>X0QFB5</accession>
<organism evidence="2 3">
    <name type="scientific">Rhodococcus wratislaviensis NBRC 100605</name>
    <dbReference type="NCBI Taxonomy" id="1219028"/>
    <lineage>
        <taxon>Bacteria</taxon>
        <taxon>Bacillati</taxon>
        <taxon>Actinomycetota</taxon>
        <taxon>Actinomycetes</taxon>
        <taxon>Mycobacteriales</taxon>
        <taxon>Nocardiaceae</taxon>
        <taxon>Rhodococcus</taxon>
    </lineage>
</organism>
<evidence type="ECO:0000313" key="2">
    <source>
        <dbReference type="EMBL" id="GAF50267.1"/>
    </source>
</evidence>
<keyword evidence="3" id="KW-1185">Reference proteome</keyword>
<dbReference type="EMBL" id="BAWF01000094">
    <property type="protein sequence ID" value="GAF50267.1"/>
    <property type="molecule type" value="Genomic_DNA"/>
</dbReference>
<feature type="compositionally biased region" description="Polar residues" evidence="1">
    <location>
        <begin position="116"/>
        <end position="127"/>
    </location>
</feature>
<dbReference type="Proteomes" id="UP000019491">
    <property type="component" value="Unassembled WGS sequence"/>
</dbReference>
<gene>
    <name evidence="2" type="ORF">RW1_094_03080</name>
</gene>
<evidence type="ECO:0000313" key="3">
    <source>
        <dbReference type="Proteomes" id="UP000019491"/>
    </source>
</evidence>